<keyword evidence="1" id="KW-0732">Signal</keyword>
<proteinExistence type="predicted"/>
<gene>
    <name evidence="3" type="ORF">V6R90_18130</name>
</gene>
<feature type="signal peptide" evidence="1">
    <location>
        <begin position="1"/>
        <end position="23"/>
    </location>
</feature>
<accession>A0ABV1P382</accession>
<dbReference type="Proteomes" id="UP001482520">
    <property type="component" value="Unassembled WGS sequence"/>
</dbReference>
<feature type="domain" description="Excalibur calcium-binding" evidence="2">
    <location>
        <begin position="65"/>
        <end position="93"/>
    </location>
</feature>
<dbReference type="Pfam" id="PF05901">
    <property type="entry name" value="Excalibur"/>
    <property type="match status" value="1"/>
</dbReference>
<keyword evidence="4" id="KW-1185">Reference proteome</keyword>
<evidence type="ECO:0000259" key="2">
    <source>
        <dbReference type="Pfam" id="PF05901"/>
    </source>
</evidence>
<dbReference type="InterPro" id="IPR008613">
    <property type="entry name" value="Excalibur_Ca-bd_domain"/>
</dbReference>
<evidence type="ECO:0000313" key="3">
    <source>
        <dbReference type="EMBL" id="MEQ7849198.1"/>
    </source>
</evidence>
<organism evidence="3 4">
    <name type="scientific">Nocardioides kribbensis</name>
    <dbReference type="NCBI Taxonomy" id="305517"/>
    <lineage>
        <taxon>Bacteria</taxon>
        <taxon>Bacillati</taxon>
        <taxon>Actinomycetota</taxon>
        <taxon>Actinomycetes</taxon>
        <taxon>Propionibacteriales</taxon>
        <taxon>Nocardioidaceae</taxon>
        <taxon>Nocardioides</taxon>
    </lineage>
</organism>
<sequence length="95" mass="9927">MTFAPRIAAVALALGVAASPALTSVSADAHTTGIHDNCTNLQKQWKHGVGRSNAVDKTSGKKVTNFYRNTKAYNTAVAHNGTLDADKDGIACEKA</sequence>
<evidence type="ECO:0000313" key="4">
    <source>
        <dbReference type="Proteomes" id="UP001482520"/>
    </source>
</evidence>
<name>A0ABV1P382_9ACTN</name>
<dbReference type="EMBL" id="JBEGDP010000031">
    <property type="protein sequence ID" value="MEQ7849198.1"/>
    <property type="molecule type" value="Genomic_DNA"/>
</dbReference>
<evidence type="ECO:0000256" key="1">
    <source>
        <dbReference type="SAM" id="SignalP"/>
    </source>
</evidence>
<feature type="chain" id="PRO_5047379009" evidence="1">
    <location>
        <begin position="24"/>
        <end position="95"/>
    </location>
</feature>
<reference evidence="3 4" key="1">
    <citation type="submission" date="2024-02" db="EMBL/GenBank/DDBJ databases">
        <title>Full genome sequence of Nocardioides kribbensis.</title>
        <authorList>
            <person name="Poletto B.L."/>
            <person name="Silva G."/>
            <person name="Galante D."/>
            <person name="Campos K.R."/>
            <person name="Santos M.B.N."/>
            <person name="Sacchi C.T."/>
        </authorList>
    </citation>
    <scope>NUCLEOTIDE SEQUENCE [LARGE SCALE GENOMIC DNA]</scope>
    <source>
        <strain evidence="3 4">O4R</strain>
    </source>
</reference>
<protein>
    <submittedName>
        <fullName evidence="3">Excalibur calcium-binding domain-containing protein</fullName>
    </submittedName>
</protein>
<dbReference type="RefSeq" id="WP_193666331.1">
    <property type="nucleotide sequence ID" value="NZ_BAAAMM010000006.1"/>
</dbReference>
<comment type="caution">
    <text evidence="3">The sequence shown here is derived from an EMBL/GenBank/DDBJ whole genome shotgun (WGS) entry which is preliminary data.</text>
</comment>